<organism evidence="2 3">
    <name type="scientific">Prorocentrum cordatum</name>
    <dbReference type="NCBI Taxonomy" id="2364126"/>
    <lineage>
        <taxon>Eukaryota</taxon>
        <taxon>Sar</taxon>
        <taxon>Alveolata</taxon>
        <taxon>Dinophyceae</taxon>
        <taxon>Prorocentrales</taxon>
        <taxon>Prorocentraceae</taxon>
        <taxon>Prorocentrum</taxon>
    </lineage>
</organism>
<name>A0ABN9QTG0_9DINO</name>
<dbReference type="EMBL" id="CAUYUJ010004446">
    <property type="protein sequence ID" value="CAK0809549.1"/>
    <property type="molecule type" value="Genomic_DNA"/>
</dbReference>
<keyword evidence="3" id="KW-1185">Reference proteome</keyword>
<evidence type="ECO:0000313" key="2">
    <source>
        <dbReference type="EMBL" id="CAK0809549.1"/>
    </source>
</evidence>
<feature type="compositionally biased region" description="Polar residues" evidence="1">
    <location>
        <begin position="82"/>
        <end position="118"/>
    </location>
</feature>
<feature type="region of interest" description="Disordered" evidence="1">
    <location>
        <begin position="65"/>
        <end position="121"/>
    </location>
</feature>
<evidence type="ECO:0000256" key="1">
    <source>
        <dbReference type="SAM" id="MobiDB-lite"/>
    </source>
</evidence>
<comment type="caution">
    <text evidence="2">The sequence shown here is derived from an EMBL/GenBank/DDBJ whole genome shotgun (WGS) entry which is preliminary data.</text>
</comment>
<dbReference type="Proteomes" id="UP001189429">
    <property type="component" value="Unassembled WGS sequence"/>
</dbReference>
<accession>A0ABN9QTG0</accession>
<reference evidence="2" key="1">
    <citation type="submission" date="2023-10" db="EMBL/GenBank/DDBJ databases">
        <authorList>
            <person name="Chen Y."/>
            <person name="Shah S."/>
            <person name="Dougan E. K."/>
            <person name="Thang M."/>
            <person name="Chan C."/>
        </authorList>
    </citation>
    <scope>NUCLEOTIDE SEQUENCE [LARGE SCALE GENOMIC DNA]</scope>
</reference>
<evidence type="ECO:0000313" key="3">
    <source>
        <dbReference type="Proteomes" id="UP001189429"/>
    </source>
</evidence>
<sequence>MIIRPAAVPSLFLSAPAWLEATRAHRVLRHVMGCSSSVNDAELRPRGGAAASPHMVRAAPLPTLLQSGLHPEPADADAFDTASRTSSRPTTLSAIQTPSTVHSNLDSRTGSQVQSSNRAEIDGCSTREIESNLGSGVGVVENRLDSRVYLEELEASVLEMMQKPESGGRPCI</sequence>
<gene>
    <name evidence="2" type="ORF">PCOR1329_LOCUS14774</name>
</gene>
<protein>
    <submittedName>
        <fullName evidence="2">Uncharacterized protein</fullName>
    </submittedName>
</protein>
<proteinExistence type="predicted"/>